<sequence length="152" mass="16688">MFTVRIQSEDFDAAAEAAALTRGRADVGAVVTFTGLCRAQDAPGGAPLIALTLEHYPGMAEEEIRRLIEEAGTRWPLLGATVIHRYGRMVPGDNIVLVVTTSSHRGAAFEAAEFLMDWLKTRAPFWKLEEREDASNWVAAKDADDEAAERWG</sequence>
<evidence type="ECO:0000256" key="8">
    <source>
        <dbReference type="ARBA" id="ARBA00029745"/>
    </source>
</evidence>
<evidence type="ECO:0000256" key="2">
    <source>
        <dbReference type="ARBA" id="ARBA00005426"/>
    </source>
</evidence>
<dbReference type="Pfam" id="PF02391">
    <property type="entry name" value="MoaE"/>
    <property type="match status" value="1"/>
</dbReference>
<dbReference type="KEGG" id="sno:Snov_2454"/>
<gene>
    <name evidence="13" type="ordered locus">Snov_2454</name>
</gene>
<name>D7A3J0_ANCN5</name>
<dbReference type="AlphaFoldDB" id="D7A3J0"/>
<protein>
    <recommendedName>
        <fullName evidence="4">Molybdopterin synthase catalytic subunit</fullName>
        <ecNumber evidence="3">2.8.1.12</ecNumber>
    </recommendedName>
    <alternativeName>
        <fullName evidence="10">MPT synthase subunit 2</fullName>
    </alternativeName>
    <alternativeName>
        <fullName evidence="8">Molybdenum cofactor biosynthesis protein E</fullName>
    </alternativeName>
    <alternativeName>
        <fullName evidence="9">Molybdopterin-converting factor large subunit</fullName>
    </alternativeName>
    <alternativeName>
        <fullName evidence="11">Molybdopterin-converting factor subunit 2</fullName>
    </alternativeName>
</protein>
<comment type="similarity">
    <text evidence="2">Belongs to the MoaE family.</text>
</comment>
<dbReference type="GO" id="GO:0006777">
    <property type="term" value="P:Mo-molybdopterin cofactor biosynthetic process"/>
    <property type="evidence" value="ECO:0007669"/>
    <property type="project" value="UniProtKB-KW"/>
</dbReference>
<dbReference type="SUPFAM" id="SSF54690">
    <property type="entry name" value="Molybdopterin synthase subunit MoaE"/>
    <property type="match status" value="1"/>
</dbReference>
<evidence type="ECO:0000256" key="11">
    <source>
        <dbReference type="ARBA" id="ARBA00032474"/>
    </source>
</evidence>
<evidence type="ECO:0000256" key="6">
    <source>
        <dbReference type="ARBA" id="ARBA00025448"/>
    </source>
</evidence>
<dbReference type="OrthoDB" id="9803224at2"/>
<proteinExistence type="inferred from homology"/>
<dbReference type="CDD" id="cd00756">
    <property type="entry name" value="MoaE"/>
    <property type="match status" value="1"/>
</dbReference>
<evidence type="ECO:0000256" key="4">
    <source>
        <dbReference type="ARBA" id="ARBA00013858"/>
    </source>
</evidence>
<comment type="pathway">
    <text evidence="1">Cofactor biosynthesis; molybdopterin biosynthesis.</text>
</comment>
<evidence type="ECO:0000313" key="13">
    <source>
        <dbReference type="EMBL" id="ADH89749.1"/>
    </source>
</evidence>
<dbReference type="InterPro" id="IPR003448">
    <property type="entry name" value="Mopterin_biosynth_MoaE"/>
</dbReference>
<dbReference type="UniPathway" id="UPA00344"/>
<evidence type="ECO:0000256" key="12">
    <source>
        <dbReference type="ARBA" id="ARBA00049878"/>
    </source>
</evidence>
<dbReference type="eggNOG" id="COG0314">
    <property type="taxonomic scope" value="Bacteria"/>
</dbReference>
<reference evidence="13 14" key="1">
    <citation type="journal article" date="2012" name="Stand. Genomic Sci.">
        <title>Complete genome sequence of the facultatively chemolithoautotrophic and methylotrophic alpha Proteobacterium Starkeya novella type strain (ATCC 8093(T)).</title>
        <authorList>
            <person name="Kappler U."/>
            <person name="Davenport K."/>
            <person name="Beatson S."/>
            <person name="Lucas S."/>
            <person name="Lapidus A."/>
            <person name="Copeland A."/>
            <person name="Berry K.W."/>
            <person name="Glavina Del Rio T."/>
            <person name="Hammon N."/>
            <person name="Dalin E."/>
            <person name="Tice H."/>
            <person name="Pitluck S."/>
            <person name="Richardson P."/>
            <person name="Bruce D."/>
            <person name="Goodwin L.A."/>
            <person name="Han C."/>
            <person name="Tapia R."/>
            <person name="Detter J.C."/>
            <person name="Chang Y.J."/>
            <person name="Jeffries C.D."/>
            <person name="Land M."/>
            <person name="Hauser L."/>
            <person name="Kyrpides N.C."/>
            <person name="Goker M."/>
            <person name="Ivanova N."/>
            <person name="Klenk H.P."/>
            <person name="Woyke T."/>
        </authorList>
    </citation>
    <scope>NUCLEOTIDE SEQUENCE [LARGE SCALE GENOMIC DNA]</scope>
    <source>
        <strain evidence="14">ATCC 8093 / DSM 506 / JCM 20403 / CCM 1077 / IAM 12100 / NBRC 12443 / NCIMB 10456</strain>
    </source>
</reference>
<comment type="catalytic activity">
    <reaction evidence="12">
        <text>2 [molybdopterin-synthase sulfur-carrier protein]-C-terminal-Gly-aminoethanethioate + cyclic pyranopterin phosphate + H2O = molybdopterin + 2 [molybdopterin-synthase sulfur-carrier protein]-C-terminal Gly-Gly + 2 H(+)</text>
        <dbReference type="Rhea" id="RHEA:26333"/>
        <dbReference type="Rhea" id="RHEA-COMP:12202"/>
        <dbReference type="Rhea" id="RHEA-COMP:19907"/>
        <dbReference type="ChEBI" id="CHEBI:15377"/>
        <dbReference type="ChEBI" id="CHEBI:15378"/>
        <dbReference type="ChEBI" id="CHEBI:58698"/>
        <dbReference type="ChEBI" id="CHEBI:59648"/>
        <dbReference type="ChEBI" id="CHEBI:90778"/>
        <dbReference type="ChEBI" id="CHEBI:232372"/>
        <dbReference type="EC" id="2.8.1.12"/>
    </reaction>
</comment>
<dbReference type="RefSeq" id="WP_013167253.1">
    <property type="nucleotide sequence ID" value="NC_014217.1"/>
</dbReference>
<accession>D7A3J0</accession>
<dbReference type="EMBL" id="CP002026">
    <property type="protein sequence ID" value="ADH89749.1"/>
    <property type="molecule type" value="Genomic_DNA"/>
</dbReference>
<dbReference type="PANTHER" id="PTHR23404">
    <property type="entry name" value="MOLYBDOPTERIN SYNTHASE RELATED"/>
    <property type="match status" value="1"/>
</dbReference>
<organism evidence="13 14">
    <name type="scientific">Ancylobacter novellus (strain ATCC 8093 / DSM 506 / JCM 20403 / CCM 1077 / IAM 12100 / NBRC 12443 / NCIMB 10456)</name>
    <name type="common">Starkeya novella</name>
    <dbReference type="NCBI Taxonomy" id="639283"/>
    <lineage>
        <taxon>Bacteria</taxon>
        <taxon>Pseudomonadati</taxon>
        <taxon>Pseudomonadota</taxon>
        <taxon>Alphaproteobacteria</taxon>
        <taxon>Hyphomicrobiales</taxon>
        <taxon>Xanthobacteraceae</taxon>
        <taxon>Ancylobacter</taxon>
    </lineage>
</organism>
<evidence type="ECO:0000256" key="3">
    <source>
        <dbReference type="ARBA" id="ARBA00011950"/>
    </source>
</evidence>
<evidence type="ECO:0000256" key="9">
    <source>
        <dbReference type="ARBA" id="ARBA00030407"/>
    </source>
</evidence>
<evidence type="ECO:0000256" key="1">
    <source>
        <dbReference type="ARBA" id="ARBA00005046"/>
    </source>
</evidence>
<dbReference type="HOGENOM" id="CLU_089568_2_1_5"/>
<evidence type="ECO:0000256" key="5">
    <source>
        <dbReference type="ARBA" id="ARBA00023150"/>
    </source>
</evidence>
<evidence type="ECO:0000256" key="7">
    <source>
        <dbReference type="ARBA" id="ARBA00026066"/>
    </source>
</evidence>
<evidence type="ECO:0000313" key="14">
    <source>
        <dbReference type="Proteomes" id="UP000006633"/>
    </source>
</evidence>
<dbReference type="InterPro" id="IPR036563">
    <property type="entry name" value="MoaE_sf"/>
</dbReference>
<keyword evidence="5" id="KW-0501">Molybdenum cofactor biosynthesis</keyword>
<keyword evidence="14" id="KW-1185">Reference proteome</keyword>
<dbReference type="STRING" id="639283.Snov_2454"/>
<evidence type="ECO:0000256" key="10">
    <source>
        <dbReference type="ARBA" id="ARBA00030781"/>
    </source>
</evidence>
<comment type="subunit">
    <text evidence="7">Heterotetramer of 2 MoaD subunits and 2 MoaE subunits. Also stable as homodimer. The enzyme changes between these two forms during catalysis.</text>
</comment>
<comment type="function">
    <text evidence="6">Converts molybdopterin precursor Z into molybdopterin. This requires the incorporation of two sulfur atoms into precursor Z to generate a dithiolene group. The sulfur is provided by MoaD.</text>
</comment>
<dbReference type="GO" id="GO:0030366">
    <property type="term" value="F:molybdopterin synthase activity"/>
    <property type="evidence" value="ECO:0007669"/>
    <property type="project" value="UniProtKB-EC"/>
</dbReference>
<dbReference type="EC" id="2.8.1.12" evidence="3"/>
<dbReference type="Proteomes" id="UP000006633">
    <property type="component" value="Chromosome"/>
</dbReference>
<dbReference type="Gene3D" id="3.90.1170.40">
    <property type="entry name" value="Molybdopterin biosynthesis MoaE subunit"/>
    <property type="match status" value="1"/>
</dbReference>